<accession>A0ABX8L6Y2</accession>
<evidence type="ECO:0000313" key="5">
    <source>
        <dbReference type="Proteomes" id="UP000683517"/>
    </source>
</evidence>
<protein>
    <submittedName>
        <fullName evidence="4">TetR/AcrR family transcriptional regulator</fullName>
    </submittedName>
</protein>
<dbReference type="PANTHER" id="PTHR43479:SF11">
    <property type="entry name" value="ACREF_ENVCD OPERON REPRESSOR-RELATED"/>
    <property type="match status" value="1"/>
</dbReference>
<feature type="domain" description="HTH tetR-type" evidence="3">
    <location>
        <begin position="7"/>
        <end position="67"/>
    </location>
</feature>
<proteinExistence type="predicted"/>
<reference evidence="4 5" key="1">
    <citation type="submission" date="2021-06" db="EMBL/GenBank/DDBJ databases">
        <title>FDA dAtabase for Regulatory Grade micrObial Sequences (FDA-ARGOS): Supporting development and validation of Infectious Disease Dx tests.</title>
        <authorList>
            <person name="Sproer C."/>
            <person name="Gronow S."/>
            <person name="Severitt S."/>
            <person name="Schroder I."/>
            <person name="Tallon L."/>
            <person name="Sadzewicz L."/>
            <person name="Zhao X."/>
            <person name="Boylan J."/>
            <person name="Ott S."/>
            <person name="Bowen H."/>
            <person name="Vavikolanu K."/>
            <person name="Mehta A."/>
            <person name="Aluvathingal J."/>
            <person name="Nadendla S."/>
            <person name="Lowell S."/>
            <person name="Myers T."/>
            <person name="Yan Y."/>
        </authorList>
    </citation>
    <scope>NUCLEOTIDE SEQUENCE [LARGE SCALE GENOMIC DNA]</scope>
    <source>
        <strain evidence="4 5">FDAARGOS 1400</strain>
    </source>
</reference>
<dbReference type="InterPro" id="IPR050624">
    <property type="entry name" value="HTH-type_Tx_Regulator"/>
</dbReference>
<evidence type="ECO:0000313" key="4">
    <source>
        <dbReference type="EMBL" id="QXB47808.1"/>
    </source>
</evidence>
<dbReference type="RefSeq" id="WP_216985651.1">
    <property type="nucleotide sequence ID" value="NZ_CP077365.1"/>
</dbReference>
<name>A0ABX8L6Y2_9GAMM</name>
<dbReference type="PANTHER" id="PTHR43479">
    <property type="entry name" value="ACREF/ENVCD OPERON REPRESSOR-RELATED"/>
    <property type="match status" value="1"/>
</dbReference>
<keyword evidence="5" id="KW-1185">Reference proteome</keyword>
<dbReference type="Pfam" id="PF00440">
    <property type="entry name" value="TetR_N"/>
    <property type="match status" value="1"/>
</dbReference>
<evidence type="ECO:0000259" key="3">
    <source>
        <dbReference type="PROSITE" id="PS50977"/>
    </source>
</evidence>
<sequence length="186" mass="21683">MPTLEISSKKLQAVQTTIQLITTHGFHKVGVDLIAKETKIAKGTLYNYFHSKEHLIEMCIVFQKSLLREQVLSIIYSSRYYTSKDKLKEIIVLHTNLNSHYNLLLKAIFEIKLIHPKAYSMAVEYRKWLRHEIFDLIFSGETREPKFDANMVVNLIDGLLLQVLSSNSLDERDEVLEWFWGRGKAI</sequence>
<evidence type="ECO:0000256" key="1">
    <source>
        <dbReference type="ARBA" id="ARBA00023125"/>
    </source>
</evidence>
<dbReference type="EMBL" id="CP077365">
    <property type="protein sequence ID" value="QXB47808.1"/>
    <property type="molecule type" value="Genomic_DNA"/>
</dbReference>
<keyword evidence="1 2" id="KW-0238">DNA-binding</keyword>
<evidence type="ECO:0000256" key="2">
    <source>
        <dbReference type="PROSITE-ProRule" id="PRU00335"/>
    </source>
</evidence>
<dbReference type="InterPro" id="IPR001647">
    <property type="entry name" value="HTH_TetR"/>
</dbReference>
<gene>
    <name evidence="4" type="ORF">I6L30_07370</name>
</gene>
<dbReference type="PROSITE" id="PS50977">
    <property type="entry name" value="HTH_TETR_2"/>
    <property type="match status" value="1"/>
</dbReference>
<dbReference type="Proteomes" id="UP000683517">
    <property type="component" value="Chromosome"/>
</dbReference>
<feature type="DNA-binding region" description="H-T-H motif" evidence="2">
    <location>
        <begin position="30"/>
        <end position="49"/>
    </location>
</feature>
<organism evidence="4 5">
    <name type="scientific">Acinetobacter seifertii</name>
    <dbReference type="NCBI Taxonomy" id="1530123"/>
    <lineage>
        <taxon>Bacteria</taxon>
        <taxon>Pseudomonadati</taxon>
        <taxon>Pseudomonadota</taxon>
        <taxon>Gammaproteobacteria</taxon>
        <taxon>Moraxellales</taxon>
        <taxon>Moraxellaceae</taxon>
        <taxon>Acinetobacter</taxon>
        <taxon>Acinetobacter calcoaceticus/baumannii complex</taxon>
    </lineage>
</organism>